<dbReference type="AlphaFoldDB" id="A0A0F9UTI3"/>
<gene>
    <name evidence="2" type="ORF">LCGC14_0567350</name>
</gene>
<sequence length="398" mass="45728">MPEYESNVWDDWLIRAATWFTGNPLTADDYIAYLQVGGTLGVWDWLSRGAPNTPLPEEVRSPEDELWDIYKEGRGLPQSISSDMPTLDLPEGLEWALQEWEVDEEGVFVGPLGDPIWVIQASAAEEVAQGVIYVPQEIDGGLMQDAEGKWTDTAGNPVSDQLRDQLLDFYASISQKEALGMTQFQAAQLALMEREWNELTANQQAVFGLSQEQFEWQKQQGNISQEQWERMFGLEEERVGLEERRVGVAEAGLGLEEERIQLERDKYLQDLFEFGNLSEYQSQYLAMLMKPYEQLTMAEQMQFDFDREKFEFEKQQWADSMARQEFEFENLSAYQTGEFEQKGLDRALRERQIGAELQRHPMDWLARWGFENPKWAGVYGQPTGTPPPVQSFPQLGGG</sequence>
<name>A0A0F9UTI3_9ZZZZ</name>
<feature type="region of interest" description="Disordered" evidence="1">
    <location>
        <begin position="379"/>
        <end position="398"/>
    </location>
</feature>
<evidence type="ECO:0000313" key="2">
    <source>
        <dbReference type="EMBL" id="KKN56943.1"/>
    </source>
</evidence>
<organism evidence="2">
    <name type="scientific">marine sediment metagenome</name>
    <dbReference type="NCBI Taxonomy" id="412755"/>
    <lineage>
        <taxon>unclassified sequences</taxon>
        <taxon>metagenomes</taxon>
        <taxon>ecological metagenomes</taxon>
    </lineage>
</organism>
<evidence type="ECO:0000256" key="1">
    <source>
        <dbReference type="SAM" id="MobiDB-lite"/>
    </source>
</evidence>
<reference evidence="2" key="1">
    <citation type="journal article" date="2015" name="Nature">
        <title>Complex archaea that bridge the gap between prokaryotes and eukaryotes.</title>
        <authorList>
            <person name="Spang A."/>
            <person name="Saw J.H."/>
            <person name="Jorgensen S.L."/>
            <person name="Zaremba-Niedzwiedzka K."/>
            <person name="Martijn J."/>
            <person name="Lind A.E."/>
            <person name="van Eijk R."/>
            <person name="Schleper C."/>
            <person name="Guy L."/>
            <person name="Ettema T.J."/>
        </authorList>
    </citation>
    <scope>NUCLEOTIDE SEQUENCE</scope>
</reference>
<proteinExistence type="predicted"/>
<accession>A0A0F9UTI3</accession>
<dbReference type="EMBL" id="LAZR01000826">
    <property type="protein sequence ID" value="KKN56943.1"/>
    <property type="molecule type" value="Genomic_DNA"/>
</dbReference>
<protein>
    <submittedName>
        <fullName evidence="2">Uncharacterized protein</fullName>
    </submittedName>
</protein>
<comment type="caution">
    <text evidence="2">The sequence shown here is derived from an EMBL/GenBank/DDBJ whole genome shotgun (WGS) entry which is preliminary data.</text>
</comment>